<gene>
    <name evidence="3" type="primary">nuoC</name>
    <name evidence="7" type="ORF">BIT28_24925</name>
</gene>
<comment type="subunit">
    <text evidence="3">NDH-1 is composed of 14 different subunits. Subunits NuoB, C, D, E, F, and G constitute the peripheral sector of the complex.</text>
</comment>
<dbReference type="EC" id="7.1.1.-" evidence="3"/>
<dbReference type="InterPro" id="IPR037232">
    <property type="entry name" value="NADH_quin_OxRdtase_su_C/D-like"/>
</dbReference>
<dbReference type="GO" id="GO:0005886">
    <property type="term" value="C:plasma membrane"/>
    <property type="evidence" value="ECO:0007669"/>
    <property type="project" value="UniProtKB-SubCell"/>
</dbReference>
<dbReference type="GO" id="GO:0008137">
    <property type="term" value="F:NADH dehydrogenase (ubiquinone) activity"/>
    <property type="evidence" value="ECO:0007669"/>
    <property type="project" value="InterPro"/>
</dbReference>
<dbReference type="GO" id="GO:0048038">
    <property type="term" value="F:quinone binding"/>
    <property type="evidence" value="ECO:0007669"/>
    <property type="project" value="UniProtKB-KW"/>
</dbReference>
<dbReference type="InterPro" id="IPR010218">
    <property type="entry name" value="NADH_DH_suC"/>
</dbReference>
<comment type="subcellular location">
    <subcellularLocation>
        <location evidence="3">Cell membrane</location>
        <topology evidence="3">Peripheral membrane protein</topology>
        <orientation evidence="3">Cytoplasmic side</orientation>
    </subcellularLocation>
</comment>
<proteinExistence type="inferred from homology"/>
<keyword evidence="3" id="KW-1003">Cell membrane</keyword>
<evidence type="ECO:0000256" key="3">
    <source>
        <dbReference type="HAMAP-Rule" id="MF_01357"/>
    </source>
</evidence>
<dbReference type="PANTHER" id="PTHR10884">
    <property type="entry name" value="NADH DEHYDROGENASE UBIQUINONE IRON-SULFUR PROTEIN 3"/>
    <property type="match status" value="1"/>
</dbReference>
<evidence type="ECO:0000256" key="5">
    <source>
        <dbReference type="RuleBase" id="RU003582"/>
    </source>
</evidence>
<evidence type="ECO:0000259" key="6">
    <source>
        <dbReference type="Pfam" id="PF00329"/>
    </source>
</evidence>
<dbReference type="EMBL" id="MJIL01000092">
    <property type="protein sequence ID" value="OLQ72306.1"/>
    <property type="molecule type" value="Genomic_DNA"/>
</dbReference>
<dbReference type="HAMAP" id="MF_01357">
    <property type="entry name" value="NDH1_NuoC"/>
    <property type="match status" value="1"/>
</dbReference>
<feature type="domain" description="NADH:ubiquinone oxidoreductase 30kDa subunit" evidence="6">
    <location>
        <begin position="17"/>
        <end position="138"/>
    </location>
</feature>
<keyword evidence="3 4" id="KW-1278">Translocase</keyword>
<organism evidence="7 8">
    <name type="scientific">Photobacterium proteolyticum</name>
    <dbReference type="NCBI Taxonomy" id="1903952"/>
    <lineage>
        <taxon>Bacteria</taxon>
        <taxon>Pseudomonadati</taxon>
        <taxon>Pseudomonadota</taxon>
        <taxon>Gammaproteobacteria</taxon>
        <taxon>Vibrionales</taxon>
        <taxon>Vibrionaceae</taxon>
        <taxon>Photobacterium</taxon>
    </lineage>
</organism>
<keyword evidence="3" id="KW-0472">Membrane</keyword>
<evidence type="ECO:0000313" key="7">
    <source>
        <dbReference type="EMBL" id="OLQ72306.1"/>
    </source>
</evidence>
<keyword evidence="3 4" id="KW-0520">NAD</keyword>
<protein>
    <recommendedName>
        <fullName evidence="3">NADH-quinone oxidoreductase subunit C</fullName>
        <ecNumber evidence="3">7.1.1.-</ecNumber>
    </recommendedName>
    <alternativeName>
        <fullName evidence="3">NADH dehydrogenase I subunit C</fullName>
    </alternativeName>
    <alternativeName>
        <fullName evidence="3">NDH-1 subunit C</fullName>
    </alternativeName>
</protein>
<name>A0A1Q9GD66_9GAMM</name>
<dbReference type="InterPro" id="IPR020396">
    <property type="entry name" value="NADH_UbQ_OxRdtase_CS"/>
</dbReference>
<evidence type="ECO:0000256" key="1">
    <source>
        <dbReference type="ARBA" id="ARBA00007569"/>
    </source>
</evidence>
<reference evidence="7 8" key="1">
    <citation type="submission" date="2016-09" db="EMBL/GenBank/DDBJ databases">
        <title>Photobacterium proteolyticum sp. nov. a protease producing bacterium isolated from ocean sediments of Laizhou Bay.</title>
        <authorList>
            <person name="Li Y."/>
        </authorList>
    </citation>
    <scope>NUCLEOTIDE SEQUENCE [LARGE SCALE GENOMIC DNA]</scope>
    <source>
        <strain evidence="7 8">13-12</strain>
    </source>
</reference>
<comment type="catalytic activity">
    <reaction evidence="3 5">
        <text>a quinone + NADH + 5 H(+)(in) = a quinol + NAD(+) + 4 H(+)(out)</text>
        <dbReference type="Rhea" id="RHEA:57888"/>
        <dbReference type="ChEBI" id="CHEBI:15378"/>
        <dbReference type="ChEBI" id="CHEBI:24646"/>
        <dbReference type="ChEBI" id="CHEBI:57540"/>
        <dbReference type="ChEBI" id="CHEBI:57945"/>
        <dbReference type="ChEBI" id="CHEBI:132124"/>
    </reaction>
</comment>
<dbReference type="PANTHER" id="PTHR10884:SF14">
    <property type="entry name" value="NADH DEHYDROGENASE [UBIQUINONE] IRON-SULFUR PROTEIN 3, MITOCHONDRIAL"/>
    <property type="match status" value="1"/>
</dbReference>
<keyword evidence="8" id="KW-1185">Reference proteome</keyword>
<comment type="similarity">
    <text evidence="1 3 4">Belongs to the complex I 30 kDa subunit family.</text>
</comment>
<dbReference type="GO" id="GO:0050136">
    <property type="term" value="F:NADH dehydrogenase (quinone) (non-electrogenic) activity"/>
    <property type="evidence" value="ECO:0007669"/>
    <property type="project" value="UniProtKB-UniRule"/>
</dbReference>
<comment type="caution">
    <text evidence="7">The sequence shown here is derived from an EMBL/GenBank/DDBJ whole genome shotgun (WGS) entry which is preliminary data.</text>
</comment>
<comment type="function">
    <text evidence="3">NDH-1 shuttles electrons from NADH, via FMN and iron-sulfur (Fe-S) centers, to quinones in the respiratory chain. The immediate electron acceptor for the enzyme in this species is believed to be ubiquinone. Couples the redox reaction to proton translocation (for every two electrons transferred, four hydrogen ions are translocated across the cytoplasmic membrane), and thus conserves the redox energy in a proton gradient.</text>
</comment>
<dbReference type="Proteomes" id="UP000186905">
    <property type="component" value="Unassembled WGS sequence"/>
</dbReference>
<evidence type="ECO:0000256" key="2">
    <source>
        <dbReference type="ARBA" id="ARBA00022448"/>
    </source>
</evidence>
<sequence length="153" mass="17581">MDGISLDASCIDMPTLVVPPKKLITLCQQLKQDPKFKFNFLSDIGGVDFLGREPRFEVVYHLFSIELNHRIRLKCPLAEGATIPTVSKIWSCADWHEREAFDMFGIVFSDHPSLKRIYMDDDFKGFPLRKDFPVRGYQDDLNPFGEPEPEGDN</sequence>
<dbReference type="PROSITE" id="PS00542">
    <property type="entry name" value="COMPLEX1_30K"/>
    <property type="match status" value="1"/>
</dbReference>
<dbReference type="Pfam" id="PF00329">
    <property type="entry name" value="Complex1_30kDa"/>
    <property type="match status" value="1"/>
</dbReference>
<keyword evidence="3" id="KW-0830">Ubiquinone</keyword>
<dbReference type="InterPro" id="IPR001268">
    <property type="entry name" value="NADH_UbQ_OxRdtase_30kDa_su"/>
</dbReference>
<keyword evidence="3 5" id="KW-0874">Quinone</keyword>
<evidence type="ECO:0000313" key="8">
    <source>
        <dbReference type="Proteomes" id="UP000186905"/>
    </source>
</evidence>
<dbReference type="NCBIfam" id="TIGR01961">
    <property type="entry name" value="NuoC_fam"/>
    <property type="match status" value="1"/>
</dbReference>
<keyword evidence="2 3" id="KW-0813">Transport</keyword>
<accession>A0A1Q9GD66</accession>
<dbReference type="SUPFAM" id="SSF143243">
    <property type="entry name" value="Nqo5-like"/>
    <property type="match status" value="1"/>
</dbReference>
<evidence type="ECO:0000256" key="4">
    <source>
        <dbReference type="RuleBase" id="RU003456"/>
    </source>
</evidence>
<dbReference type="OrthoDB" id="9803286at2"/>
<dbReference type="AlphaFoldDB" id="A0A1Q9GD66"/>
<dbReference type="STRING" id="1903952.BIT28_24925"/>
<dbReference type="Gene3D" id="3.30.460.80">
    <property type="entry name" value="NADH:ubiquinone oxidoreductase, 30kDa subunit"/>
    <property type="match status" value="1"/>
</dbReference>